<comment type="caution">
    <text evidence="2">The sequence shown here is derived from an EMBL/GenBank/DDBJ whole genome shotgun (WGS) entry which is preliminary data.</text>
</comment>
<evidence type="ECO:0000256" key="1">
    <source>
        <dbReference type="SAM" id="Phobius"/>
    </source>
</evidence>
<feature type="transmembrane region" description="Helical" evidence="1">
    <location>
        <begin position="21"/>
        <end position="43"/>
    </location>
</feature>
<protein>
    <submittedName>
        <fullName evidence="2">PilN domain-containing protein</fullName>
    </submittedName>
</protein>
<name>A0A9X4RKT7_9BACT</name>
<dbReference type="InterPro" id="IPR052534">
    <property type="entry name" value="Extracell_DNA_Util/SecSys_Comp"/>
</dbReference>
<evidence type="ECO:0000313" key="3">
    <source>
        <dbReference type="Proteomes" id="UP001154240"/>
    </source>
</evidence>
<dbReference type="PANTHER" id="PTHR40278">
    <property type="entry name" value="DNA UTILIZATION PROTEIN HOFN"/>
    <property type="match status" value="1"/>
</dbReference>
<keyword evidence="1" id="KW-1133">Transmembrane helix</keyword>
<dbReference type="RefSeq" id="WP_307632330.1">
    <property type="nucleotide sequence ID" value="NZ_JAPHEH010000001.1"/>
</dbReference>
<evidence type="ECO:0000313" key="2">
    <source>
        <dbReference type="EMBL" id="MDG4475356.1"/>
    </source>
</evidence>
<dbReference type="EMBL" id="JAPHEH010000001">
    <property type="protein sequence ID" value="MDG4475356.1"/>
    <property type="molecule type" value="Genomic_DNA"/>
</dbReference>
<accession>A0A9X4RKT7</accession>
<dbReference type="PANTHER" id="PTHR40278:SF1">
    <property type="entry name" value="DNA UTILIZATION PROTEIN HOFN"/>
    <property type="match status" value="1"/>
</dbReference>
<dbReference type="InterPro" id="IPR007813">
    <property type="entry name" value="PilN"/>
</dbReference>
<proteinExistence type="predicted"/>
<reference evidence="2" key="2">
    <citation type="submission" date="2022-10" db="EMBL/GenBank/DDBJ databases">
        <authorList>
            <person name="Aronson H.S."/>
        </authorList>
    </citation>
    <scope>NUCLEOTIDE SEQUENCE</scope>
    <source>
        <strain evidence="2">RS19-109</strain>
    </source>
</reference>
<gene>
    <name evidence="2" type="ORF">OLX77_04170</name>
</gene>
<organism evidence="2 3">
    <name type="scientific">Thiovibrio frasassiensis</name>
    <dbReference type="NCBI Taxonomy" id="2984131"/>
    <lineage>
        <taxon>Bacteria</taxon>
        <taxon>Pseudomonadati</taxon>
        <taxon>Thermodesulfobacteriota</taxon>
        <taxon>Desulfobulbia</taxon>
        <taxon>Desulfobulbales</taxon>
        <taxon>Thiovibrionaceae</taxon>
        <taxon>Thiovibrio</taxon>
    </lineage>
</organism>
<dbReference type="AlphaFoldDB" id="A0A9X4RKT7"/>
<sequence length="183" mass="20553">MIRINLLPIRQLKKRQRLKTELLGFCAALALVLFFLAGGWFALAGKINTLQDEIVTLEQKKQAFAPILKEIETLKKEKQLVEQKLDSIKTLQAGAKVTVRVLDEVASRTPTSRMWLSSLQQSTGRLQLQGIALDNETIAQYMQQLEASEYFEKTELTSSAQTDVAKQKLKSFSLTINVITPSS</sequence>
<dbReference type="Pfam" id="PF05137">
    <property type="entry name" value="PilN"/>
    <property type="match status" value="1"/>
</dbReference>
<reference evidence="2" key="1">
    <citation type="journal article" date="2022" name="bioRxiv">
        <title>Thiovibrio frasassiensisgen. nov., sp. nov., an autotrophic, elemental sulfur disproportionating bacterium isolated from sulfidic karst sediment, and proposal of Thiovibrionaceae fam. nov.</title>
        <authorList>
            <person name="Aronson H."/>
            <person name="Thomas C."/>
            <person name="Bhattacharyya M."/>
            <person name="Eckstein S."/>
            <person name="Jensen S."/>
            <person name="Barco R."/>
            <person name="Macalady J."/>
            <person name="Amend J."/>
        </authorList>
    </citation>
    <scope>NUCLEOTIDE SEQUENCE</scope>
    <source>
        <strain evidence="2">RS19-109</strain>
    </source>
</reference>
<keyword evidence="1" id="KW-0472">Membrane</keyword>
<keyword evidence="1" id="KW-0812">Transmembrane</keyword>
<dbReference type="Proteomes" id="UP001154240">
    <property type="component" value="Unassembled WGS sequence"/>
</dbReference>
<keyword evidence="3" id="KW-1185">Reference proteome</keyword>